<keyword evidence="1" id="KW-0472">Membrane</keyword>
<keyword evidence="3" id="KW-1185">Reference proteome</keyword>
<reference evidence="2" key="1">
    <citation type="submission" date="2021-05" db="UniProtKB">
        <authorList>
            <consortium name="EnsemblPlants"/>
        </authorList>
    </citation>
    <scope>IDENTIFICATION</scope>
    <source>
        <strain evidence="2">subsp. malaccensis</strain>
    </source>
</reference>
<protein>
    <submittedName>
        <fullName evidence="2">Uncharacterized protein</fullName>
    </submittedName>
</protein>
<feature type="transmembrane region" description="Helical" evidence="1">
    <location>
        <begin position="12"/>
        <end position="33"/>
    </location>
</feature>
<evidence type="ECO:0000313" key="2">
    <source>
        <dbReference type="EnsemblPlants" id="Ma09_p00410.1"/>
    </source>
</evidence>
<dbReference type="Gramene" id="Ma09_t00410.1">
    <property type="protein sequence ID" value="Ma09_p00410.1"/>
    <property type="gene ID" value="Ma09_g00410"/>
</dbReference>
<keyword evidence="1" id="KW-0812">Transmembrane</keyword>
<accession>A0A804KED3</accession>
<evidence type="ECO:0000313" key="3">
    <source>
        <dbReference type="Proteomes" id="UP000012960"/>
    </source>
</evidence>
<dbReference type="Proteomes" id="UP000012960">
    <property type="component" value="Unplaced"/>
</dbReference>
<keyword evidence="1" id="KW-1133">Transmembrane helix</keyword>
<proteinExistence type="predicted"/>
<evidence type="ECO:0000256" key="1">
    <source>
        <dbReference type="SAM" id="Phobius"/>
    </source>
</evidence>
<dbReference type="InParanoid" id="A0A804KED3"/>
<sequence length="38" mass="4389">MLTYATKNGQFWLIFGFFDLFLDCFLLIVVIAVSSAKR</sequence>
<dbReference type="EnsemblPlants" id="Ma09_t00410.1">
    <property type="protein sequence ID" value="Ma09_p00410.1"/>
    <property type="gene ID" value="Ma09_g00410"/>
</dbReference>
<organism evidence="2 3">
    <name type="scientific">Musa acuminata subsp. malaccensis</name>
    <name type="common">Wild banana</name>
    <name type="synonym">Musa malaccensis</name>
    <dbReference type="NCBI Taxonomy" id="214687"/>
    <lineage>
        <taxon>Eukaryota</taxon>
        <taxon>Viridiplantae</taxon>
        <taxon>Streptophyta</taxon>
        <taxon>Embryophyta</taxon>
        <taxon>Tracheophyta</taxon>
        <taxon>Spermatophyta</taxon>
        <taxon>Magnoliopsida</taxon>
        <taxon>Liliopsida</taxon>
        <taxon>Zingiberales</taxon>
        <taxon>Musaceae</taxon>
        <taxon>Musa</taxon>
    </lineage>
</organism>
<dbReference type="AlphaFoldDB" id="A0A804KED3"/>
<name>A0A804KED3_MUSAM</name>